<keyword evidence="2" id="KW-1185">Reference proteome</keyword>
<dbReference type="EMBL" id="LR026986">
    <property type="protein sequence ID" value="VCU40701.1"/>
    <property type="molecule type" value="Genomic_DNA"/>
</dbReference>
<reference evidence="1 2" key="1">
    <citation type="submission" date="2018-08" db="EMBL/GenBank/DDBJ databases">
        <authorList>
            <person name="Muller C M."/>
        </authorList>
    </citation>
    <scope>NUCLEOTIDE SEQUENCE [LARGE SCALE GENOMIC DNA]</scope>
</reference>
<organism evidence="1 2">
    <name type="scientific">Blumeria graminis f. sp. tritici</name>
    <dbReference type="NCBI Taxonomy" id="62690"/>
    <lineage>
        <taxon>Eukaryota</taxon>
        <taxon>Fungi</taxon>
        <taxon>Dikarya</taxon>
        <taxon>Ascomycota</taxon>
        <taxon>Pezizomycotina</taxon>
        <taxon>Leotiomycetes</taxon>
        <taxon>Erysiphales</taxon>
        <taxon>Erysiphaceae</taxon>
        <taxon>Blumeria</taxon>
    </lineage>
</organism>
<evidence type="ECO:0000313" key="2">
    <source>
        <dbReference type="Proteomes" id="UP000324639"/>
    </source>
</evidence>
<dbReference type="AlphaFoldDB" id="A0A9X9LB92"/>
<sequence length="33" mass="3981">MASIYFCCLRKSLRTGYQIFSAKSKRCIHRQKR</sequence>
<protein>
    <submittedName>
        <fullName evidence="1">Bgt-50515</fullName>
    </submittedName>
</protein>
<proteinExistence type="predicted"/>
<dbReference type="Proteomes" id="UP000324639">
    <property type="component" value="Chromosome Bgt_-03"/>
</dbReference>
<name>A0A9X9LB92_BLUGR</name>
<gene>
    <name evidence="1" type="ORF">BGT96224V316_LOCUS1952</name>
</gene>
<accession>A0A9X9LB92</accession>
<evidence type="ECO:0000313" key="1">
    <source>
        <dbReference type="EMBL" id="VCU40701.1"/>
    </source>
</evidence>